<dbReference type="AlphaFoldDB" id="A0A8J3HDG8"/>
<evidence type="ECO:0008006" key="3">
    <source>
        <dbReference type="Google" id="ProtNLM"/>
    </source>
</evidence>
<protein>
    <recommendedName>
        <fullName evidence="3">YaaC-like Protein</fullName>
    </recommendedName>
</protein>
<gene>
    <name evidence="1" type="ORF">GCM10010961_44450</name>
</gene>
<reference evidence="1" key="1">
    <citation type="journal article" date="2014" name="Int. J. Syst. Evol. Microbiol.">
        <title>Complete genome sequence of Corynebacterium casei LMG S-19264T (=DSM 44701T), isolated from a smear-ripened cheese.</title>
        <authorList>
            <consortium name="US DOE Joint Genome Institute (JGI-PGF)"/>
            <person name="Walter F."/>
            <person name="Albersmeier A."/>
            <person name="Kalinowski J."/>
            <person name="Ruckert C."/>
        </authorList>
    </citation>
    <scope>NUCLEOTIDE SEQUENCE</scope>
    <source>
        <strain evidence="1">CGMCC 1.7081</strain>
    </source>
</reference>
<sequence length="348" mass="39586">MALPASRITLSSKPVAPHKSFSKPDFKAKAAHVTDRFQYVDMWLRQSGENGKSALVYWRQAANFYRANLAVDELAKPLTSYYCILNMVKALLVSTGKDMARVQHGVSGYSAGAKTALSNEYVKFKFSGVLSDLSRYFEEPVSGSDECTLLDLLYNLPHIHRAYCMTIPSRSKKELFIPLAECGFYRIDGTGECFFRGTLTPGWSVNRTKNKLPSGFEIDPTVDVGALAVRRKKRFKWKGKSEKVKITNLSKYHRKLRRNIFQIFDAQEKWYLKRDTASGISDGLIDKNPCVIAFAAMHRLSELSRYDPDKLSRHFNNRYGWLLTEFLTRTLDQVLDDLASEITGCEVK</sequence>
<reference evidence="1" key="2">
    <citation type="submission" date="2020-09" db="EMBL/GenBank/DDBJ databases">
        <authorList>
            <person name="Sun Q."/>
            <person name="Zhou Y."/>
        </authorList>
    </citation>
    <scope>NUCLEOTIDE SEQUENCE</scope>
    <source>
        <strain evidence="1">CGMCC 1.7081</strain>
    </source>
</reference>
<comment type="caution">
    <text evidence="1">The sequence shown here is derived from an EMBL/GenBank/DDBJ whole genome shotgun (WGS) entry which is preliminary data.</text>
</comment>
<dbReference type="EMBL" id="BNAP01000056">
    <property type="protein sequence ID" value="GHH05561.1"/>
    <property type="molecule type" value="Genomic_DNA"/>
</dbReference>
<dbReference type="Pfam" id="PF14175">
    <property type="entry name" value="YaaC"/>
    <property type="match status" value="1"/>
</dbReference>
<keyword evidence="2" id="KW-1185">Reference proteome</keyword>
<dbReference type="RefSeq" id="WP_154664456.1">
    <property type="nucleotide sequence ID" value="NZ_BNAP01000056.1"/>
</dbReference>
<evidence type="ECO:0000313" key="1">
    <source>
        <dbReference type="EMBL" id="GHH05561.1"/>
    </source>
</evidence>
<accession>A0A8J3HDG8</accession>
<organism evidence="1 2">
    <name type="scientific">Pseudodonghicola xiamenensis</name>
    <dbReference type="NCBI Taxonomy" id="337702"/>
    <lineage>
        <taxon>Bacteria</taxon>
        <taxon>Pseudomonadati</taxon>
        <taxon>Pseudomonadota</taxon>
        <taxon>Alphaproteobacteria</taxon>
        <taxon>Rhodobacterales</taxon>
        <taxon>Paracoccaceae</taxon>
        <taxon>Pseudodonghicola</taxon>
    </lineage>
</organism>
<name>A0A8J3HDG8_9RHOB</name>
<dbReference type="InterPro" id="IPR026988">
    <property type="entry name" value="YaaC-like"/>
</dbReference>
<evidence type="ECO:0000313" key="2">
    <source>
        <dbReference type="Proteomes" id="UP000611500"/>
    </source>
</evidence>
<proteinExistence type="predicted"/>
<dbReference type="Proteomes" id="UP000611500">
    <property type="component" value="Unassembled WGS sequence"/>
</dbReference>